<evidence type="ECO:0000313" key="3">
    <source>
        <dbReference type="EMBL" id="MFC7236673.1"/>
    </source>
</evidence>
<organism evidence="2 4">
    <name type="scientific">Halosegnis marinus</name>
    <dbReference type="NCBI Taxonomy" id="3034023"/>
    <lineage>
        <taxon>Archaea</taxon>
        <taxon>Methanobacteriati</taxon>
        <taxon>Methanobacteriota</taxon>
        <taxon>Stenosarchaea group</taxon>
        <taxon>Halobacteria</taxon>
        <taxon>Halobacteriales</taxon>
        <taxon>Natronomonadaceae</taxon>
        <taxon>Halosegnis</taxon>
    </lineage>
</organism>
<accession>A0ABD5ZSZ7</accession>
<protein>
    <submittedName>
        <fullName evidence="2">Uncharacterized protein</fullName>
    </submittedName>
</protein>
<feature type="transmembrane region" description="Helical" evidence="1">
    <location>
        <begin position="60"/>
        <end position="81"/>
    </location>
</feature>
<dbReference type="Proteomes" id="UP001596398">
    <property type="component" value="Unassembled WGS sequence"/>
</dbReference>
<comment type="caution">
    <text evidence="2">The sequence shown here is derived from an EMBL/GenBank/DDBJ whole genome shotgun (WGS) entry which is preliminary data.</text>
</comment>
<evidence type="ECO:0000313" key="4">
    <source>
        <dbReference type="Proteomes" id="UP001596398"/>
    </source>
</evidence>
<dbReference type="EMBL" id="JBHTAP010000002">
    <property type="protein sequence ID" value="MFC7236673.1"/>
    <property type="molecule type" value="Genomic_DNA"/>
</dbReference>
<proteinExistence type="predicted"/>
<reference evidence="2" key="3">
    <citation type="submission" date="2024-09" db="EMBL/GenBank/DDBJ databases">
        <authorList>
            <person name="Sun Q."/>
        </authorList>
    </citation>
    <scope>NUCLEOTIDE SEQUENCE</scope>
    <source>
        <strain evidence="2">CCM 7403</strain>
    </source>
</reference>
<dbReference type="RefSeq" id="WP_276236265.1">
    <property type="nucleotide sequence ID" value="NZ_CP119803.1"/>
</dbReference>
<evidence type="ECO:0000313" key="2">
    <source>
        <dbReference type="EMBL" id="MFC7236586.1"/>
    </source>
</evidence>
<name>A0ABD5ZSZ7_9EURY</name>
<reference evidence="2" key="1">
    <citation type="journal article" date="2014" name="Int. J. Syst. Evol. Microbiol.">
        <title>Complete genome sequence of Corynebacterium casei LMG S-19264T (=DSM 44701T), isolated from a smear-ripened cheese.</title>
        <authorList>
            <consortium name="US DOE Joint Genome Institute (JGI-PGF)"/>
            <person name="Walter F."/>
            <person name="Albersmeier A."/>
            <person name="Kalinowski J."/>
            <person name="Ruckert C."/>
        </authorList>
    </citation>
    <scope>NUCLEOTIDE SEQUENCE [LARGE SCALE GENOMIC DNA]</scope>
    <source>
        <strain evidence="2">CCM 7403</strain>
    </source>
</reference>
<gene>
    <name evidence="2" type="ORF">ACFQJ4_14895</name>
    <name evidence="3" type="ORF">ACFQJ4_15340</name>
</gene>
<keyword evidence="4" id="KW-1185">Reference proteome</keyword>
<keyword evidence="1" id="KW-0472">Membrane</keyword>
<feature type="transmembrane region" description="Helical" evidence="1">
    <location>
        <begin position="28"/>
        <end position="48"/>
    </location>
</feature>
<dbReference type="GeneID" id="79268411"/>
<keyword evidence="1" id="KW-0812">Transmembrane</keyword>
<dbReference type="EMBL" id="JBHTAP010000002">
    <property type="protein sequence ID" value="MFC7236586.1"/>
    <property type="molecule type" value="Genomic_DNA"/>
</dbReference>
<sequence length="139" mass="14147">MSGVPDSGELVDNQATVTGGVTGWLKRYLGAIGAGFAFLIIAPVRAAAEGGGTMIAEFTTGLAELLGSLGFGSALIVNAGAEGTAGWVATESIGFVLALGAVLVGGVMWTYALDLADSDLPFWQNVPVLGFFFSDNDEQ</sequence>
<evidence type="ECO:0000256" key="1">
    <source>
        <dbReference type="SAM" id="Phobius"/>
    </source>
</evidence>
<dbReference type="AlphaFoldDB" id="A0ABD5ZSZ7"/>
<keyword evidence="1" id="KW-1133">Transmembrane helix</keyword>
<feature type="transmembrane region" description="Helical" evidence="1">
    <location>
        <begin position="93"/>
        <end position="113"/>
    </location>
</feature>
<reference evidence="4" key="2">
    <citation type="journal article" date="2019" name="Int. J. Syst. Evol. Microbiol.">
        <title>The Global Catalogue of Microorganisms (GCM) 10K type strain sequencing project: providing services to taxonomists for standard genome sequencing and annotation.</title>
        <authorList>
            <consortium name="The Broad Institute Genomics Platform"/>
            <consortium name="The Broad Institute Genome Sequencing Center for Infectious Disease"/>
            <person name="Wu L."/>
            <person name="Ma J."/>
        </authorList>
    </citation>
    <scope>NUCLEOTIDE SEQUENCE [LARGE SCALE GENOMIC DNA]</scope>
    <source>
        <strain evidence="4">DT85</strain>
    </source>
</reference>